<organism evidence="1 2">
    <name type="scientific">Nezara viridula</name>
    <name type="common">Southern green stink bug</name>
    <name type="synonym">Cimex viridulus</name>
    <dbReference type="NCBI Taxonomy" id="85310"/>
    <lineage>
        <taxon>Eukaryota</taxon>
        <taxon>Metazoa</taxon>
        <taxon>Ecdysozoa</taxon>
        <taxon>Arthropoda</taxon>
        <taxon>Hexapoda</taxon>
        <taxon>Insecta</taxon>
        <taxon>Pterygota</taxon>
        <taxon>Neoptera</taxon>
        <taxon>Paraneoptera</taxon>
        <taxon>Hemiptera</taxon>
        <taxon>Heteroptera</taxon>
        <taxon>Panheteroptera</taxon>
        <taxon>Pentatomomorpha</taxon>
        <taxon>Pentatomoidea</taxon>
        <taxon>Pentatomidae</taxon>
        <taxon>Pentatominae</taxon>
        <taxon>Nezara</taxon>
    </lineage>
</organism>
<reference evidence="1" key="1">
    <citation type="submission" date="2022-01" db="EMBL/GenBank/DDBJ databases">
        <authorList>
            <person name="King R."/>
        </authorList>
    </citation>
    <scope>NUCLEOTIDE SEQUENCE</scope>
</reference>
<feature type="non-terminal residue" evidence="1">
    <location>
        <position position="1"/>
    </location>
</feature>
<dbReference type="AlphaFoldDB" id="A0A9P0MRB2"/>
<accession>A0A9P0MRB2</accession>
<protein>
    <submittedName>
        <fullName evidence="1">Uncharacterized protein</fullName>
    </submittedName>
</protein>
<dbReference type="EMBL" id="OV725081">
    <property type="protein sequence ID" value="CAH1401785.1"/>
    <property type="molecule type" value="Genomic_DNA"/>
</dbReference>
<evidence type="ECO:0000313" key="1">
    <source>
        <dbReference type="EMBL" id="CAH1401785.1"/>
    </source>
</evidence>
<dbReference type="Proteomes" id="UP001152798">
    <property type="component" value="Chromosome 5"/>
</dbReference>
<proteinExistence type="predicted"/>
<evidence type="ECO:0000313" key="2">
    <source>
        <dbReference type="Proteomes" id="UP001152798"/>
    </source>
</evidence>
<sequence>ILSYLDLFYSIDTVKFKHLFVILIFSKVMCDPLFSPVNSSILMSEGIEVDESYDLFLNKGDCQ</sequence>
<keyword evidence="2" id="KW-1185">Reference proteome</keyword>
<name>A0A9P0MRB2_NEZVI</name>
<gene>
    <name evidence="1" type="ORF">NEZAVI_LOCUS10736</name>
</gene>